<dbReference type="EMBL" id="JAHHUM010002040">
    <property type="protein sequence ID" value="KAK5606959.1"/>
    <property type="molecule type" value="Genomic_DNA"/>
</dbReference>
<reference evidence="1 2" key="1">
    <citation type="submission" date="2021-06" db="EMBL/GenBank/DDBJ databases">
        <authorList>
            <person name="Palmer J.M."/>
        </authorList>
    </citation>
    <scope>NUCLEOTIDE SEQUENCE [LARGE SCALE GENOMIC DNA]</scope>
    <source>
        <strain evidence="1 2">MEX-2019</strain>
        <tissue evidence="1">Muscle</tissue>
    </source>
</reference>
<comment type="caution">
    <text evidence="1">The sequence shown here is derived from an EMBL/GenBank/DDBJ whole genome shotgun (WGS) entry which is preliminary data.</text>
</comment>
<organism evidence="1 2">
    <name type="scientific">Crenichthys baileyi</name>
    <name type="common">White River springfish</name>
    <dbReference type="NCBI Taxonomy" id="28760"/>
    <lineage>
        <taxon>Eukaryota</taxon>
        <taxon>Metazoa</taxon>
        <taxon>Chordata</taxon>
        <taxon>Craniata</taxon>
        <taxon>Vertebrata</taxon>
        <taxon>Euteleostomi</taxon>
        <taxon>Actinopterygii</taxon>
        <taxon>Neopterygii</taxon>
        <taxon>Teleostei</taxon>
        <taxon>Neoteleostei</taxon>
        <taxon>Acanthomorphata</taxon>
        <taxon>Ovalentaria</taxon>
        <taxon>Atherinomorphae</taxon>
        <taxon>Cyprinodontiformes</taxon>
        <taxon>Goodeidae</taxon>
        <taxon>Crenichthys</taxon>
    </lineage>
</organism>
<accession>A0AAV9RAV4</accession>
<dbReference type="Proteomes" id="UP001311232">
    <property type="component" value="Unassembled WGS sequence"/>
</dbReference>
<evidence type="ECO:0008006" key="3">
    <source>
        <dbReference type="Google" id="ProtNLM"/>
    </source>
</evidence>
<evidence type="ECO:0000313" key="1">
    <source>
        <dbReference type="EMBL" id="KAK5606959.1"/>
    </source>
</evidence>
<evidence type="ECO:0000313" key="2">
    <source>
        <dbReference type="Proteomes" id="UP001311232"/>
    </source>
</evidence>
<keyword evidence="2" id="KW-1185">Reference proteome</keyword>
<sequence>MGDTVPQLLKSDFPGGLEIKRVHRSLVKRKPDGQPPWLIVARFPQFQDRERLVEAARKSGKLIWNGHHIMILPDYSKLVTDKRTTFTPCNRSRCSRCCSCRCWC</sequence>
<dbReference type="AlphaFoldDB" id="A0AAV9RAV4"/>
<protein>
    <recommendedName>
        <fullName evidence="3">L1 transposable element RRM domain-containing protein</fullName>
    </recommendedName>
</protein>
<gene>
    <name evidence="1" type="ORF">CRENBAI_011939</name>
</gene>
<proteinExistence type="predicted"/>
<name>A0AAV9RAV4_9TELE</name>
<dbReference type="Gene3D" id="3.30.70.1820">
    <property type="entry name" value="L1 transposable element, RRM domain"/>
    <property type="match status" value="1"/>
</dbReference>